<dbReference type="AlphaFoldDB" id="A0A9P6G7S2"/>
<organism evidence="1 2">
    <name type="scientific">Paraphaeosphaeria minitans</name>
    <dbReference type="NCBI Taxonomy" id="565426"/>
    <lineage>
        <taxon>Eukaryota</taxon>
        <taxon>Fungi</taxon>
        <taxon>Dikarya</taxon>
        <taxon>Ascomycota</taxon>
        <taxon>Pezizomycotina</taxon>
        <taxon>Dothideomycetes</taxon>
        <taxon>Pleosporomycetidae</taxon>
        <taxon>Pleosporales</taxon>
        <taxon>Massarineae</taxon>
        <taxon>Didymosphaeriaceae</taxon>
        <taxon>Paraphaeosphaeria</taxon>
    </lineage>
</organism>
<reference evidence="1" key="1">
    <citation type="journal article" date="2020" name="Mol. Plant Microbe Interact.">
        <title>Genome Sequence of the Biocontrol Agent Coniothyrium minitans strain Conio (IMI 134523).</title>
        <authorList>
            <person name="Patel D."/>
            <person name="Shittu T.A."/>
            <person name="Baroncelli R."/>
            <person name="Muthumeenakshi S."/>
            <person name="Osborne T.H."/>
            <person name="Janganan T.K."/>
            <person name="Sreenivasaprasad S."/>
        </authorList>
    </citation>
    <scope>NUCLEOTIDE SEQUENCE</scope>
    <source>
        <strain evidence="1">Conio</strain>
    </source>
</reference>
<keyword evidence="2" id="KW-1185">Reference proteome</keyword>
<evidence type="ECO:0000313" key="2">
    <source>
        <dbReference type="Proteomes" id="UP000756921"/>
    </source>
</evidence>
<evidence type="ECO:0000313" key="1">
    <source>
        <dbReference type="EMBL" id="KAF9730293.1"/>
    </source>
</evidence>
<proteinExistence type="predicted"/>
<sequence length="181" mass="19906">MKALNSQNPRTRNANSFGRRLAANAHLLLVIENSGDGSSAAPRLSSCGPAVAAIAHVGLESACRFRTYFKKCPYQNLMELDMAPGPSPQLGARTHPIETGASCPPSCGNDEFAVCFRRRTVKKRQPPLHRTQIFDFFMGTLLHERCKCLSSQHYPGPSPSYLEHQSSPVCLLDSKMDLLHP</sequence>
<gene>
    <name evidence="1" type="ORF">PMIN01_12226</name>
</gene>
<comment type="caution">
    <text evidence="1">The sequence shown here is derived from an EMBL/GenBank/DDBJ whole genome shotgun (WGS) entry which is preliminary data.</text>
</comment>
<dbReference type="EMBL" id="WJXW01000015">
    <property type="protein sequence ID" value="KAF9730293.1"/>
    <property type="molecule type" value="Genomic_DNA"/>
</dbReference>
<protein>
    <submittedName>
        <fullName evidence="1">Uncharacterized protein</fullName>
    </submittedName>
</protein>
<accession>A0A9P6G7S2</accession>
<name>A0A9P6G7S2_9PLEO</name>
<dbReference type="Proteomes" id="UP000756921">
    <property type="component" value="Unassembled WGS sequence"/>
</dbReference>